<feature type="chain" id="PRO_5046386236" evidence="2">
    <location>
        <begin position="27"/>
        <end position="553"/>
    </location>
</feature>
<evidence type="ECO:0000313" key="4">
    <source>
        <dbReference type="Proteomes" id="UP000756860"/>
    </source>
</evidence>
<protein>
    <submittedName>
        <fullName evidence="3">Cytochrome C</fullName>
    </submittedName>
</protein>
<accession>A0ABS5SCQ3</accession>
<gene>
    <name evidence="3" type="ORF">KI810_08750</name>
</gene>
<feature type="signal peptide" evidence="2">
    <location>
        <begin position="1"/>
        <end position="26"/>
    </location>
</feature>
<evidence type="ECO:0000256" key="1">
    <source>
        <dbReference type="ARBA" id="ARBA00022729"/>
    </source>
</evidence>
<keyword evidence="4" id="KW-1185">Reference proteome</keyword>
<proteinExistence type="predicted"/>
<dbReference type="PANTHER" id="PTHR35038">
    <property type="entry name" value="DISSIMILATORY SULFITE REDUCTASE SIRA"/>
    <property type="match status" value="1"/>
</dbReference>
<dbReference type="RefSeq" id="WP_214175122.1">
    <property type="nucleotide sequence ID" value="NZ_JAHCVK010000002.1"/>
</dbReference>
<organism evidence="3 4">
    <name type="scientific">Geomobilimonas luticola</name>
    <dbReference type="NCBI Taxonomy" id="1114878"/>
    <lineage>
        <taxon>Bacteria</taxon>
        <taxon>Pseudomonadati</taxon>
        <taxon>Thermodesulfobacteriota</taxon>
        <taxon>Desulfuromonadia</taxon>
        <taxon>Geobacterales</taxon>
        <taxon>Geobacteraceae</taxon>
        <taxon>Geomobilimonas</taxon>
    </lineage>
</organism>
<dbReference type="SUPFAM" id="SSF48695">
    <property type="entry name" value="Multiheme cytochromes"/>
    <property type="match status" value="1"/>
</dbReference>
<dbReference type="EMBL" id="JAHCVK010000002">
    <property type="protein sequence ID" value="MBT0653141.1"/>
    <property type="molecule type" value="Genomic_DNA"/>
</dbReference>
<dbReference type="InterPro" id="IPR036280">
    <property type="entry name" value="Multihaem_cyt_sf"/>
</dbReference>
<evidence type="ECO:0000256" key="2">
    <source>
        <dbReference type="SAM" id="SignalP"/>
    </source>
</evidence>
<evidence type="ECO:0000313" key="3">
    <source>
        <dbReference type="EMBL" id="MBT0653141.1"/>
    </source>
</evidence>
<dbReference type="Proteomes" id="UP000756860">
    <property type="component" value="Unassembled WGS sequence"/>
</dbReference>
<keyword evidence="1 2" id="KW-0732">Signal</keyword>
<dbReference type="InterPro" id="IPR051829">
    <property type="entry name" value="Multiheme_Cytochr_ET"/>
</dbReference>
<name>A0ABS5SCQ3_9BACT</name>
<sequence>MKNLFFTAAILSLVFSMSGCSGDVGASPVSDTKVGGAAAGKYSLIAWNDLGMHCIDNDYSVFAILPPYNNLHAQLIDRLTGKQVTTGVTVTYTATTDTHGSTNSTSQGKTNFWQWVAALFGTTLPTDTGLAGNRTPGTIPAPMAYDPSAGFWKAEGIPIVPYDDAGATNYYPMIKVEARDDRGKVIATTVTVLPVSDELACSRCHTSGIGDPMAQPSPDWVYDSSPVKDWRRNILLLHDTRNAANPLYADALAQQGYAAAGLLATSDGGTPILCATCHPSNALGTKGVVGVKQLTSSMHSWHGINAMDDNTGMRLGDTMDRTGCYYCHPGSTTQCLRGVMGNARNTDGSATLECQSCHGSMFVVGGSERAGWVDLPKCHYCHYQTVDGTYVRDTSALDASGNFRQTVSIFTTGPALFKVGATHGGMQCEACHGSTHAEYSSSEDNDNMQSIKLQGYAGTLAECSVCHLRELPQSDAGGPHGLHTIGDTWVYTHVRAAKTSPEACTVCHGKDYRGTRLSMTFTARSFRTTGPDVKIYAKGEMVGCYECHDWPRR</sequence>
<reference evidence="3 4" key="1">
    <citation type="submission" date="2021-05" db="EMBL/GenBank/DDBJ databases">
        <title>The draft genome of Geobacter luticola JCM 17780.</title>
        <authorList>
            <person name="Xu Z."/>
            <person name="Masuda Y."/>
            <person name="Itoh H."/>
            <person name="Senoo K."/>
        </authorList>
    </citation>
    <scope>NUCLEOTIDE SEQUENCE [LARGE SCALE GENOMIC DNA]</scope>
    <source>
        <strain evidence="3 4">JCM 17780</strain>
    </source>
</reference>
<dbReference type="PANTHER" id="PTHR35038:SF8">
    <property type="entry name" value="C-TYPE POLYHEME CYTOCHROME OMCC"/>
    <property type="match status" value="1"/>
</dbReference>
<dbReference type="PROSITE" id="PS51257">
    <property type="entry name" value="PROKAR_LIPOPROTEIN"/>
    <property type="match status" value="1"/>
</dbReference>
<comment type="caution">
    <text evidence="3">The sequence shown here is derived from an EMBL/GenBank/DDBJ whole genome shotgun (WGS) entry which is preliminary data.</text>
</comment>